<evidence type="ECO:0000313" key="2">
    <source>
        <dbReference type="Proteomes" id="UP000315434"/>
    </source>
</evidence>
<dbReference type="InterPro" id="IPR011200">
    <property type="entry name" value="UCP012608"/>
</dbReference>
<evidence type="ECO:0000313" key="1">
    <source>
        <dbReference type="EMBL" id="TRA98352.1"/>
    </source>
</evidence>
<proteinExistence type="predicted"/>
<gene>
    <name evidence="1" type="ORF">EXN68_19730</name>
</gene>
<sequence length="350" mass="38564">MHDEAVRNAFLVQARACDSLGSPFTARLCRAVSARLDRQTEVGRKILSWPGDVGPSGDSVPLRLAGALHALAIEDKIAPLVDIAPENEDTLWQACEDALRFHAAFILDRLKSPPQTNEVRRSAVLLPGFLTIAALAGKPLALSEIGASAGLNLQFDRYQYRLGDLAWGETSDVFLSPEWRGNAPPLDRRIEVIERAGCDLNPLDPSSAEDRLRLMSYVWADQTDRLERTAAALQIAVENGLHVEKADAIDWLKRRLATPHSGATHVVYHSVAWQYLPDALKQAGEALIAEAGARATPEAPLARLQMEADQTPGSAAITLQIWPTGEKQEIGRADFHGRWVEWRGWKDQRI</sequence>
<name>A0A546XC72_RHIRH</name>
<dbReference type="RefSeq" id="WP_142842473.1">
    <property type="nucleotide sequence ID" value="NZ_JAPZAD010000002.1"/>
</dbReference>
<accession>A0A546XC72</accession>
<comment type="caution">
    <text evidence="1">The sequence shown here is derived from an EMBL/GenBank/DDBJ whole genome shotgun (WGS) entry which is preliminary data.</text>
</comment>
<dbReference type="EMBL" id="SGNY01000007">
    <property type="protein sequence ID" value="TRA98352.1"/>
    <property type="molecule type" value="Genomic_DNA"/>
</dbReference>
<dbReference type="OrthoDB" id="7666987at2"/>
<protein>
    <submittedName>
        <fullName evidence="1">DUF2332 domain-containing protein</fullName>
    </submittedName>
</protein>
<reference evidence="1 2" key="1">
    <citation type="journal article" date="2019" name="Appl. Microbiol. Biotechnol.">
        <title>Differential efficiency of wild type rhizogenic strains for rol gene transformation of plants.</title>
        <authorList>
            <person name="Desmet S."/>
            <person name="De Keyser E."/>
            <person name="Van Vaerenbergh J."/>
            <person name="Baeyen S."/>
            <person name="Van Huylenbroeck J."/>
            <person name="Geelen D."/>
            <person name="Dhooghe E."/>
        </authorList>
    </citation>
    <scope>NUCLEOTIDE SEQUENCE [LARGE SCALE GENOMIC DNA]</scope>
    <source>
        <strain evidence="1 2">GBBC3284</strain>
    </source>
</reference>
<dbReference type="Pfam" id="PF10094">
    <property type="entry name" value="DUF2332"/>
    <property type="match status" value="1"/>
</dbReference>
<dbReference type="AlphaFoldDB" id="A0A546XC72"/>
<dbReference type="PIRSF" id="PIRSF012608">
    <property type="entry name" value="UCP012608"/>
    <property type="match status" value="1"/>
</dbReference>
<organism evidence="1 2">
    <name type="scientific">Rhizobium rhizogenes</name>
    <name type="common">Agrobacterium rhizogenes</name>
    <dbReference type="NCBI Taxonomy" id="359"/>
    <lineage>
        <taxon>Bacteria</taxon>
        <taxon>Pseudomonadati</taxon>
        <taxon>Pseudomonadota</taxon>
        <taxon>Alphaproteobacteria</taxon>
        <taxon>Hyphomicrobiales</taxon>
        <taxon>Rhizobiaceae</taxon>
        <taxon>Rhizobium/Agrobacterium group</taxon>
        <taxon>Rhizobium</taxon>
    </lineage>
</organism>
<dbReference type="Proteomes" id="UP000315434">
    <property type="component" value="Unassembled WGS sequence"/>
</dbReference>